<protein>
    <recommendedName>
        <fullName evidence="4">Fidgetin</fullName>
    </recommendedName>
</protein>
<feature type="compositionally biased region" description="Polar residues" evidence="1">
    <location>
        <begin position="379"/>
        <end position="390"/>
    </location>
</feature>
<evidence type="ECO:0008006" key="4">
    <source>
        <dbReference type="Google" id="ProtNLM"/>
    </source>
</evidence>
<organism evidence="2 3">
    <name type="scientific">Phoxinus phoxinus</name>
    <name type="common">Eurasian minnow</name>
    <dbReference type="NCBI Taxonomy" id="58324"/>
    <lineage>
        <taxon>Eukaryota</taxon>
        <taxon>Metazoa</taxon>
        <taxon>Chordata</taxon>
        <taxon>Craniata</taxon>
        <taxon>Vertebrata</taxon>
        <taxon>Euteleostomi</taxon>
        <taxon>Actinopterygii</taxon>
        <taxon>Neopterygii</taxon>
        <taxon>Teleostei</taxon>
        <taxon>Ostariophysi</taxon>
        <taxon>Cypriniformes</taxon>
        <taxon>Leuciscidae</taxon>
        <taxon>Phoxininae</taxon>
        <taxon>Phoxinus</taxon>
    </lineage>
</organism>
<dbReference type="EMBL" id="JAYKXH010000010">
    <property type="protein sequence ID" value="KAK7154953.1"/>
    <property type="molecule type" value="Genomic_DNA"/>
</dbReference>
<accession>A0AAN9CYL4</accession>
<sequence>MSSNMISGVYGVTMQWSPEQSQWAEQHYDITSTTRSPGHKIEALRDPRLTGSTSTAAYQHSWANDDISALTASNLLKRYAERYSAILDLPCESGLMGYPDAAISVSIRGPGVVNNGPPLLNGRKVEAEPWLESVYPPLGCVPELLPKAPLSVSDVSVSACNSPVIGSGSLPESCFSSSSCNGQSGNQEYSSTPYSAPFLQPVGTYAGSLFHPAPSHASLVSTYSANTSQNLSAYSYPNPRYPSQAVLPVGYSPPPPPSAYLPSGITPSNPLPTVGYSYPTTSLGGSVSESDAPSATNLSKSYYPSTQSEIGVFEEFDFGGNSNSDSRSEGSPLYRPSGDDTVDKQNGFSQSADETSSFKPANHGDSLRSLETLTVAMSGRNNGTSGQHFPSTSTSVVTSHQHLCLDTNTP</sequence>
<feature type="region of interest" description="Disordered" evidence="1">
    <location>
        <begin position="316"/>
        <end position="410"/>
    </location>
</feature>
<dbReference type="Proteomes" id="UP001364617">
    <property type="component" value="Unassembled WGS sequence"/>
</dbReference>
<evidence type="ECO:0000313" key="3">
    <source>
        <dbReference type="Proteomes" id="UP001364617"/>
    </source>
</evidence>
<evidence type="ECO:0000313" key="2">
    <source>
        <dbReference type="EMBL" id="KAK7154953.1"/>
    </source>
</evidence>
<dbReference type="AlphaFoldDB" id="A0AAN9CYL4"/>
<name>A0AAN9CYL4_9TELE</name>
<comment type="caution">
    <text evidence="2">The sequence shown here is derived from an EMBL/GenBank/DDBJ whole genome shotgun (WGS) entry which is preliminary data.</text>
</comment>
<keyword evidence="3" id="KW-1185">Reference proteome</keyword>
<feature type="compositionally biased region" description="Polar residues" evidence="1">
    <location>
        <begin position="344"/>
        <end position="359"/>
    </location>
</feature>
<reference evidence="2 3" key="1">
    <citation type="submission" date="2024-02" db="EMBL/GenBank/DDBJ databases">
        <title>Chromosome-level genome assembly of the Eurasian Minnow (Phoxinus phoxinus).</title>
        <authorList>
            <person name="Oriowo T.O."/>
            <person name="Martin S."/>
            <person name="Stange M."/>
            <person name="Chrysostomakis Y."/>
            <person name="Brown T."/>
            <person name="Winkler S."/>
            <person name="Kukowka S."/>
            <person name="Myers E.W."/>
            <person name="Bohne A."/>
        </authorList>
    </citation>
    <scope>NUCLEOTIDE SEQUENCE [LARGE SCALE GENOMIC DNA]</scope>
    <source>
        <strain evidence="2">ZFMK-TIS-60720</strain>
        <tissue evidence="2">Whole Organism</tissue>
    </source>
</reference>
<evidence type="ECO:0000256" key="1">
    <source>
        <dbReference type="SAM" id="MobiDB-lite"/>
    </source>
</evidence>
<gene>
    <name evidence="2" type="ORF">R3I93_009792</name>
</gene>
<proteinExistence type="predicted"/>